<accession>M1DST6</accession>
<protein>
    <submittedName>
        <fullName evidence="2">Uncharacterized protein</fullName>
    </submittedName>
</protein>
<organism evidence="2 3">
    <name type="scientific">Solanum tuberosum</name>
    <name type="common">Potato</name>
    <dbReference type="NCBI Taxonomy" id="4113"/>
    <lineage>
        <taxon>Eukaryota</taxon>
        <taxon>Viridiplantae</taxon>
        <taxon>Streptophyta</taxon>
        <taxon>Embryophyta</taxon>
        <taxon>Tracheophyta</taxon>
        <taxon>Spermatophyta</taxon>
        <taxon>Magnoliopsida</taxon>
        <taxon>eudicotyledons</taxon>
        <taxon>Gunneridae</taxon>
        <taxon>Pentapetalae</taxon>
        <taxon>asterids</taxon>
        <taxon>lamiids</taxon>
        <taxon>Solanales</taxon>
        <taxon>Solanaceae</taxon>
        <taxon>Solanoideae</taxon>
        <taxon>Solaneae</taxon>
        <taxon>Solanum</taxon>
    </lineage>
</organism>
<name>M1DST6_SOLTU</name>
<dbReference type="PaxDb" id="4113-PGSC0003DMT400093834"/>
<dbReference type="AlphaFoldDB" id="M1DST6"/>
<evidence type="ECO:0000256" key="1">
    <source>
        <dbReference type="SAM" id="MobiDB-lite"/>
    </source>
</evidence>
<dbReference type="InParanoid" id="M1DST6"/>
<reference evidence="2" key="2">
    <citation type="submission" date="2015-06" db="UniProtKB">
        <authorList>
            <consortium name="EnsemblPlants"/>
        </authorList>
    </citation>
    <scope>IDENTIFICATION</scope>
    <source>
        <strain evidence="2">DM1-3 516 R44</strain>
    </source>
</reference>
<evidence type="ECO:0000313" key="3">
    <source>
        <dbReference type="Proteomes" id="UP000011115"/>
    </source>
</evidence>
<reference evidence="3" key="1">
    <citation type="journal article" date="2011" name="Nature">
        <title>Genome sequence and analysis of the tuber crop potato.</title>
        <authorList>
            <consortium name="The Potato Genome Sequencing Consortium"/>
        </authorList>
    </citation>
    <scope>NUCLEOTIDE SEQUENCE [LARGE SCALE GENOMIC DNA]</scope>
    <source>
        <strain evidence="3">cv. DM1-3 516 R44</strain>
    </source>
</reference>
<dbReference type="EnsemblPlants" id="PGSC0003DMT400093834">
    <property type="protein sequence ID" value="PGSC0003DMT400093834"/>
    <property type="gene ID" value="PGSC0003DMG400043405"/>
</dbReference>
<dbReference type="Proteomes" id="UP000011115">
    <property type="component" value="Unassembled WGS sequence"/>
</dbReference>
<dbReference type="HOGENOM" id="CLU_2642861_0_0_1"/>
<evidence type="ECO:0000313" key="2">
    <source>
        <dbReference type="EnsemblPlants" id="PGSC0003DMT400093834"/>
    </source>
</evidence>
<proteinExistence type="predicted"/>
<keyword evidence="3" id="KW-1185">Reference proteome</keyword>
<feature type="region of interest" description="Disordered" evidence="1">
    <location>
        <begin position="1"/>
        <end position="32"/>
    </location>
</feature>
<sequence>MTTTRANVRRNEEDNIDQEVPPHAPPQASIDPLEEKVTNEKFSFTLSCILSTFQVLMHTCATSSHDVGSGSQHPDHA</sequence>
<dbReference type="Gramene" id="PGSC0003DMT400093834">
    <property type="protein sequence ID" value="PGSC0003DMT400093834"/>
    <property type="gene ID" value="PGSC0003DMG400043405"/>
</dbReference>